<gene>
    <name evidence="6" type="primary">20344880</name>
    <name evidence="5" type="ORF">GGTG_04422</name>
</gene>
<evidence type="ECO:0000259" key="4">
    <source>
        <dbReference type="Pfam" id="PF10363"/>
    </source>
</evidence>
<dbReference type="Proteomes" id="UP000006039">
    <property type="component" value="Unassembled WGS sequence"/>
</dbReference>
<reference evidence="7" key="1">
    <citation type="submission" date="2010-07" db="EMBL/GenBank/DDBJ databases">
        <title>The genome sequence of Gaeumannomyces graminis var. tritici strain R3-111a-1.</title>
        <authorList>
            <consortium name="The Broad Institute Genome Sequencing Platform"/>
            <person name="Ma L.-J."/>
            <person name="Dead R."/>
            <person name="Young S."/>
            <person name="Zeng Q."/>
            <person name="Koehrsen M."/>
            <person name="Alvarado L."/>
            <person name="Berlin A."/>
            <person name="Chapman S.B."/>
            <person name="Chen Z."/>
            <person name="Freedman E."/>
            <person name="Gellesch M."/>
            <person name="Goldberg J."/>
            <person name="Griggs A."/>
            <person name="Gujja S."/>
            <person name="Heilman E.R."/>
            <person name="Heiman D."/>
            <person name="Hepburn T."/>
            <person name="Howarth C."/>
            <person name="Jen D."/>
            <person name="Larson L."/>
            <person name="Mehta T."/>
            <person name="Neiman D."/>
            <person name="Pearson M."/>
            <person name="Roberts A."/>
            <person name="Saif S."/>
            <person name="Shea T."/>
            <person name="Shenoy N."/>
            <person name="Sisk P."/>
            <person name="Stolte C."/>
            <person name="Sykes S."/>
            <person name="Walk T."/>
            <person name="White J."/>
            <person name="Yandava C."/>
            <person name="Haas B."/>
            <person name="Nusbaum C."/>
            <person name="Birren B."/>
        </authorList>
    </citation>
    <scope>NUCLEOTIDE SEQUENCE [LARGE SCALE GENOMIC DNA]</scope>
    <source>
        <strain evidence="7">R3-111a-1</strain>
    </source>
</reference>
<dbReference type="SUPFAM" id="SSF48371">
    <property type="entry name" value="ARM repeat"/>
    <property type="match status" value="1"/>
</dbReference>
<dbReference type="STRING" id="644352.J3NT24"/>
<accession>J3NT24</accession>
<evidence type="ECO:0008006" key="8">
    <source>
        <dbReference type="Google" id="ProtNLM"/>
    </source>
</evidence>
<feature type="region of interest" description="Disordered" evidence="2">
    <location>
        <begin position="499"/>
        <end position="525"/>
    </location>
</feature>
<evidence type="ECO:0000313" key="5">
    <source>
        <dbReference type="EMBL" id="EJT79337.1"/>
    </source>
</evidence>
<dbReference type="InterPro" id="IPR016024">
    <property type="entry name" value="ARM-type_fold"/>
</dbReference>
<feature type="compositionally biased region" description="Acidic residues" evidence="2">
    <location>
        <begin position="503"/>
        <end position="515"/>
    </location>
</feature>
<evidence type="ECO:0000313" key="6">
    <source>
        <dbReference type="EnsemblFungi" id="EJT79337"/>
    </source>
</evidence>
<dbReference type="AlphaFoldDB" id="J3NT24"/>
<dbReference type="PANTHER" id="PTHR20959">
    <property type="entry name" value="TRANSPORT AND GOLGI ORGANIZATION PROTEIN 6 FAMILY MEMBER"/>
    <property type="match status" value="1"/>
</dbReference>
<proteinExistence type="inferred from homology"/>
<sequence>MLKAIKPGPQEVDSLDPAGSDEVVDLSKPSVLVSPADLATGLRRLHHLVVSHPNPGLARRLISPVLLPLWSLTWRGNPQTKESEEDDYFRPAQNLLTIYLKVAGSLGPVYTIIHNLLYNGERNSERLIWAFEELPERKMQIVVPPRQQAFLLAAEEINLPQAEQRGQRLLTLLGSVFTDEEISTIFLDLFGRWVKPGGQKETSFLQTKGEADTGQDPKHLLLENQVLQAMMLKFPERLASQPGHILKLVDEILTQPDGEQQDDEVISVALSLLNMIATTPNFRRSIVNKDLMESIEQALGKLSRHGSGDVSTTAANLALFLKYRDGFEPEDSGPSQTDRQVQDRKTYALAVSYITDSDSPPPVRSEGLNLIQSLVLANSPVLDISAVLVLLSKLLAEDEDYINLRVVRMYTQLADRHPKSVTRELVDRYVDAAELAAVDTRLRFGEALAQAVERLGQTFAGDAARHVCEALLLLAGRRGHRPKTEAKQARDERLRKLKAERGELDDENDADDDDAAAAGGLSERQREDNEVLARIVEGWGSKRGAEDVRVRASALSILADAIETNVGGVGPELAASAVDLCLQVLALEPEPEKGILRRSAALLVLAFARALDAARREGRRLGFGLTEESRGDMVRVLGYVADTDGDGLVRQHARDVVESLENFRLGMAMPELGEGGGGGGGVPPIARLAGIDLDLRNVGAGNTAARPVIEEVE</sequence>
<dbReference type="Pfam" id="PF10304">
    <property type="entry name" value="RTP1_C2"/>
    <property type="match status" value="1"/>
</dbReference>
<dbReference type="InterPro" id="IPR019414">
    <property type="entry name" value="Rtp1_C2"/>
</dbReference>
<keyword evidence="7" id="KW-1185">Reference proteome</keyword>
<feature type="region of interest" description="Disordered" evidence="2">
    <location>
        <begin position="1"/>
        <end position="20"/>
    </location>
</feature>
<dbReference type="EMBL" id="GL385396">
    <property type="protein sequence ID" value="EJT79337.1"/>
    <property type="molecule type" value="Genomic_DNA"/>
</dbReference>
<dbReference type="EnsemblFungi" id="EJT79337">
    <property type="protein sequence ID" value="EJT79337"/>
    <property type="gene ID" value="GGTG_04422"/>
</dbReference>
<dbReference type="GO" id="GO:0009306">
    <property type="term" value="P:protein secretion"/>
    <property type="evidence" value="ECO:0007669"/>
    <property type="project" value="TreeGrafter"/>
</dbReference>
<dbReference type="OrthoDB" id="39591at2759"/>
<dbReference type="GeneID" id="20344880"/>
<dbReference type="VEuPathDB" id="FungiDB:GGTG_04422"/>
<reference evidence="6" key="4">
    <citation type="journal article" date="2015" name="G3 (Bethesda)">
        <title>Genome sequences of three phytopathogenic species of the Magnaporthaceae family of fungi.</title>
        <authorList>
            <person name="Okagaki L.H."/>
            <person name="Nunes C.C."/>
            <person name="Sailsbery J."/>
            <person name="Clay B."/>
            <person name="Brown D."/>
            <person name="John T."/>
            <person name="Oh Y."/>
            <person name="Young N."/>
            <person name="Fitzgerald M."/>
            <person name="Haas B.J."/>
            <person name="Zeng Q."/>
            <person name="Young S."/>
            <person name="Adiconis X."/>
            <person name="Fan L."/>
            <person name="Levin J.Z."/>
            <person name="Mitchell T.K."/>
            <person name="Okubara P.A."/>
            <person name="Farman M.L."/>
            <person name="Kohn L.M."/>
            <person name="Birren B."/>
            <person name="Ma L.-J."/>
            <person name="Dean R.A."/>
        </authorList>
    </citation>
    <scope>NUCLEOTIDE SEQUENCE</scope>
    <source>
        <strain evidence="6">R3-111a-1</strain>
    </source>
</reference>
<evidence type="ECO:0000256" key="2">
    <source>
        <dbReference type="SAM" id="MobiDB-lite"/>
    </source>
</evidence>
<reference evidence="5" key="2">
    <citation type="submission" date="2010-07" db="EMBL/GenBank/DDBJ databases">
        <authorList>
            <consortium name="The Broad Institute Genome Sequencing Platform"/>
            <consortium name="Broad Institute Genome Sequencing Center for Infectious Disease"/>
            <person name="Ma L.-J."/>
            <person name="Dead R."/>
            <person name="Young S."/>
            <person name="Zeng Q."/>
            <person name="Koehrsen M."/>
            <person name="Alvarado L."/>
            <person name="Berlin A."/>
            <person name="Chapman S.B."/>
            <person name="Chen Z."/>
            <person name="Freedman E."/>
            <person name="Gellesch M."/>
            <person name="Goldberg J."/>
            <person name="Griggs A."/>
            <person name="Gujja S."/>
            <person name="Heilman E.R."/>
            <person name="Heiman D."/>
            <person name="Hepburn T."/>
            <person name="Howarth C."/>
            <person name="Jen D."/>
            <person name="Larson L."/>
            <person name="Mehta T."/>
            <person name="Neiman D."/>
            <person name="Pearson M."/>
            <person name="Roberts A."/>
            <person name="Saif S."/>
            <person name="Shea T."/>
            <person name="Shenoy N."/>
            <person name="Sisk P."/>
            <person name="Stolte C."/>
            <person name="Sykes S."/>
            <person name="Walk T."/>
            <person name="White J."/>
            <person name="Yandava C."/>
            <person name="Haas B."/>
            <person name="Nusbaum C."/>
            <person name="Birren B."/>
        </authorList>
    </citation>
    <scope>NUCLEOTIDE SEQUENCE</scope>
    <source>
        <strain evidence="5">R3-111a-1</strain>
    </source>
</reference>
<dbReference type="PANTHER" id="PTHR20959:SF1">
    <property type="entry name" value="TRANSPORT AND GOLGI ORGANIZATION PROTEIN 6 HOMOLOG"/>
    <property type="match status" value="1"/>
</dbReference>
<dbReference type="Pfam" id="PF10363">
    <property type="entry name" value="RTP1_C1"/>
    <property type="match status" value="1"/>
</dbReference>
<feature type="domain" description="RNA polymerase II assembly factor Rtp1 C-terminal" evidence="4">
    <location>
        <begin position="357"/>
        <end position="457"/>
    </location>
</feature>
<protein>
    <recommendedName>
        <fullName evidence="8">RNA polymerase II assembly factor Rtp1 C-terminal domain-containing protein</fullName>
    </recommendedName>
</protein>
<evidence type="ECO:0000256" key="1">
    <source>
        <dbReference type="ARBA" id="ARBA00005724"/>
    </source>
</evidence>
<dbReference type="InterPro" id="IPR039600">
    <property type="entry name" value="TANGO6/Rtp1"/>
</dbReference>
<feature type="domain" description="RNA polymerase II assembly factor Rtp1 C-terminal" evidence="3">
    <location>
        <begin position="632"/>
        <end position="662"/>
    </location>
</feature>
<dbReference type="HOGENOM" id="CLU_006300_0_0_1"/>
<reference evidence="5" key="3">
    <citation type="submission" date="2010-09" db="EMBL/GenBank/DDBJ databases">
        <title>Annotation of Gaeumannomyces graminis var. tritici R3-111a-1.</title>
        <authorList>
            <consortium name="The Broad Institute Genome Sequencing Platform"/>
            <person name="Ma L.-J."/>
            <person name="Dead R."/>
            <person name="Young S.K."/>
            <person name="Zeng Q."/>
            <person name="Gargeya S."/>
            <person name="Fitzgerald M."/>
            <person name="Haas B."/>
            <person name="Abouelleil A."/>
            <person name="Alvarado L."/>
            <person name="Arachchi H.M."/>
            <person name="Berlin A."/>
            <person name="Brown A."/>
            <person name="Chapman S.B."/>
            <person name="Chen Z."/>
            <person name="Dunbar C."/>
            <person name="Freedman E."/>
            <person name="Gearin G."/>
            <person name="Gellesch M."/>
            <person name="Goldberg J."/>
            <person name="Griggs A."/>
            <person name="Gujja S."/>
            <person name="Heiman D."/>
            <person name="Howarth C."/>
            <person name="Larson L."/>
            <person name="Lui A."/>
            <person name="MacDonald P.J.P."/>
            <person name="Mehta T."/>
            <person name="Montmayeur A."/>
            <person name="Murphy C."/>
            <person name="Neiman D."/>
            <person name="Pearson M."/>
            <person name="Priest M."/>
            <person name="Roberts A."/>
            <person name="Saif S."/>
            <person name="Shea T."/>
            <person name="Shenoy N."/>
            <person name="Sisk P."/>
            <person name="Stolte C."/>
            <person name="Sykes S."/>
            <person name="Yandava C."/>
            <person name="Wortman J."/>
            <person name="Nusbaum C."/>
            <person name="Birren B."/>
        </authorList>
    </citation>
    <scope>NUCLEOTIDE SEQUENCE</scope>
    <source>
        <strain evidence="5">R3-111a-1</strain>
    </source>
</reference>
<comment type="similarity">
    <text evidence="1">Belongs to the Tango6 family.</text>
</comment>
<dbReference type="eggNOG" id="KOG4653">
    <property type="taxonomic scope" value="Eukaryota"/>
</dbReference>
<organism evidence="5">
    <name type="scientific">Gaeumannomyces tritici (strain R3-111a-1)</name>
    <name type="common">Wheat and barley take-all root rot fungus</name>
    <name type="synonym">Gaeumannomyces graminis var. tritici</name>
    <dbReference type="NCBI Taxonomy" id="644352"/>
    <lineage>
        <taxon>Eukaryota</taxon>
        <taxon>Fungi</taxon>
        <taxon>Dikarya</taxon>
        <taxon>Ascomycota</taxon>
        <taxon>Pezizomycotina</taxon>
        <taxon>Sordariomycetes</taxon>
        <taxon>Sordariomycetidae</taxon>
        <taxon>Magnaporthales</taxon>
        <taxon>Magnaporthaceae</taxon>
        <taxon>Gaeumannomyces</taxon>
    </lineage>
</organism>
<reference evidence="6" key="5">
    <citation type="submission" date="2018-04" db="UniProtKB">
        <authorList>
            <consortium name="EnsemblFungi"/>
        </authorList>
    </citation>
    <scope>IDENTIFICATION</scope>
    <source>
        <strain evidence="6">R3-111a-1</strain>
    </source>
</reference>
<dbReference type="RefSeq" id="XP_009220482.1">
    <property type="nucleotide sequence ID" value="XM_009222218.1"/>
</dbReference>
<dbReference type="InterPro" id="IPR019451">
    <property type="entry name" value="Rtp1_C1"/>
</dbReference>
<name>J3NT24_GAET3</name>
<evidence type="ECO:0000259" key="3">
    <source>
        <dbReference type="Pfam" id="PF10304"/>
    </source>
</evidence>
<evidence type="ECO:0000313" key="7">
    <source>
        <dbReference type="Proteomes" id="UP000006039"/>
    </source>
</evidence>